<dbReference type="PANTHER" id="PTHR34823">
    <property type="entry name" value="GLCNAC-BINDING PROTEIN A"/>
    <property type="match status" value="1"/>
</dbReference>
<evidence type="ECO:0000256" key="2">
    <source>
        <dbReference type="SAM" id="SignalP"/>
    </source>
</evidence>
<accession>K0T1Q2</accession>
<evidence type="ECO:0000313" key="3">
    <source>
        <dbReference type="EMBL" id="EJK72578.1"/>
    </source>
</evidence>
<feature type="compositionally biased region" description="Pro residues" evidence="1">
    <location>
        <begin position="101"/>
        <end position="116"/>
    </location>
</feature>
<reference evidence="3 4" key="1">
    <citation type="journal article" date="2012" name="Genome Biol.">
        <title>Genome and low-iron response of an oceanic diatom adapted to chronic iron limitation.</title>
        <authorList>
            <person name="Lommer M."/>
            <person name="Specht M."/>
            <person name="Roy A.S."/>
            <person name="Kraemer L."/>
            <person name="Andreson R."/>
            <person name="Gutowska M.A."/>
            <person name="Wolf J."/>
            <person name="Bergner S.V."/>
            <person name="Schilhabel M.B."/>
            <person name="Klostermeier U.C."/>
            <person name="Beiko R.G."/>
            <person name="Rosenstiel P."/>
            <person name="Hippler M."/>
            <person name="Laroche J."/>
        </authorList>
    </citation>
    <scope>NUCLEOTIDE SEQUENCE [LARGE SCALE GENOMIC DNA]</scope>
    <source>
        <strain evidence="3 4">CCMP1005</strain>
    </source>
</reference>
<gene>
    <name evidence="3" type="ORF">THAOC_05879</name>
</gene>
<organism evidence="3 4">
    <name type="scientific">Thalassiosira oceanica</name>
    <name type="common">Marine diatom</name>
    <dbReference type="NCBI Taxonomy" id="159749"/>
    <lineage>
        <taxon>Eukaryota</taxon>
        <taxon>Sar</taxon>
        <taxon>Stramenopiles</taxon>
        <taxon>Ochrophyta</taxon>
        <taxon>Bacillariophyta</taxon>
        <taxon>Coscinodiscophyceae</taxon>
        <taxon>Thalassiosirophycidae</taxon>
        <taxon>Thalassiosirales</taxon>
        <taxon>Thalassiosiraceae</taxon>
        <taxon>Thalassiosira</taxon>
    </lineage>
</organism>
<dbReference type="eggNOG" id="ENOG502QSKR">
    <property type="taxonomic scope" value="Eukaryota"/>
</dbReference>
<protein>
    <recommendedName>
        <fullName evidence="5">Chitin-binding type-3 domain-containing protein</fullName>
    </recommendedName>
</protein>
<sequence length="773" mass="81139">MIKLFSIALTASLFGYGAAWLPASLPNCPSAYDSSVTYQDSPESRVSETLCDQTFNACNPAIFRCVVAADCNTDGPVDLNAPYNSQSGWAWIEFCQQQGPTTPPTSSPTPLPPTPKPTAHHAGGCHPPYSAGANYAAGQQVSATATTETYNYQCVDSNYCSNPAYGPTGLYGGLAWVKGAQCSQEPHAGGCHPPYSAGLDYAAGQQVSATATTETPTTTTCTCSDASCPNNPGQTTGCTKTTTVTTSETYNYQCVDSSNPNWHYCKNPGFEPAGPHGGVAWVKGAQCSGIITPLDPLAGIANPPGCPEDFVAGTEYEPDAKVSTSIAGYSGPAKQIYICAADPMNQFCGQEHYEPGMGQHWNLVWTEGTVCIGSVSPTASPSWDAARMIDGCPGAWAKGTNIYEPGDRVSKNGIVFECSSGEWSAHCSSEGYEPDVDSETDYWKMVWTLVGRCTGTIAPTGSPTFDQATVTGCPDDWVKGTTYEEGDLAAVTVSSTPLRKIAYKCKTWPFSGHCSMYSPAESGGDLGWTKVGGCTGTISPTAAPSFDALALVGGCPDKYSTTAEYEAGDRVAFQAAAGTAGSMALAAGWRFIVYECKGWPSSSYCSQDAYKPGSQYDDMAWTVKGHCDGTLSPTAAPTAYANADCPISAYSECTYEAGLPTPATTIPQCKYNKEVEVTGVACNCGDSGCPTPSPTSTTCTKTVTRNSCPAVNNWSSGVSYVEGDVVRVAANMYTCKGWPFDFNCNTAAYKPTTDPGGLWEQSWTASGTCPSSC</sequence>
<dbReference type="EMBL" id="AGNL01005625">
    <property type="protein sequence ID" value="EJK72578.1"/>
    <property type="molecule type" value="Genomic_DNA"/>
</dbReference>
<dbReference type="AlphaFoldDB" id="K0T1Q2"/>
<comment type="caution">
    <text evidence="3">The sequence shown here is derived from an EMBL/GenBank/DDBJ whole genome shotgun (WGS) entry which is preliminary data.</text>
</comment>
<dbReference type="OrthoDB" id="5946976at2759"/>
<dbReference type="InterPro" id="IPR051024">
    <property type="entry name" value="GlcNAc_Chitin_IntDeg"/>
</dbReference>
<feature type="region of interest" description="Disordered" evidence="1">
    <location>
        <begin position="98"/>
        <end position="123"/>
    </location>
</feature>
<keyword evidence="2" id="KW-0732">Signal</keyword>
<dbReference type="Gene3D" id="2.10.10.20">
    <property type="entry name" value="Carbohydrate-binding module superfamily 5/12"/>
    <property type="match status" value="1"/>
</dbReference>
<name>K0T1Q2_THAOC</name>
<feature type="signal peptide" evidence="2">
    <location>
        <begin position="1"/>
        <end position="19"/>
    </location>
</feature>
<dbReference type="Proteomes" id="UP000266841">
    <property type="component" value="Unassembled WGS sequence"/>
</dbReference>
<feature type="chain" id="PRO_5003837535" description="Chitin-binding type-3 domain-containing protein" evidence="2">
    <location>
        <begin position="20"/>
        <end position="773"/>
    </location>
</feature>
<evidence type="ECO:0008006" key="5">
    <source>
        <dbReference type="Google" id="ProtNLM"/>
    </source>
</evidence>
<proteinExistence type="predicted"/>
<evidence type="ECO:0000313" key="4">
    <source>
        <dbReference type="Proteomes" id="UP000266841"/>
    </source>
</evidence>
<dbReference type="PANTHER" id="PTHR34823:SF1">
    <property type="entry name" value="CHITIN-BINDING TYPE-4 DOMAIN-CONTAINING PROTEIN"/>
    <property type="match status" value="1"/>
</dbReference>
<keyword evidence="4" id="KW-1185">Reference proteome</keyword>
<evidence type="ECO:0000256" key="1">
    <source>
        <dbReference type="SAM" id="MobiDB-lite"/>
    </source>
</evidence>